<dbReference type="STRING" id="70448.A0A096P9E2"/>
<evidence type="ECO:0000256" key="3">
    <source>
        <dbReference type="ARBA" id="ARBA00010793"/>
    </source>
</evidence>
<evidence type="ECO:0000256" key="9">
    <source>
        <dbReference type="ARBA" id="ARBA00023136"/>
    </source>
</evidence>
<dbReference type="KEGG" id="ota:OT_ostta17g02230"/>
<evidence type="ECO:0000313" key="11">
    <source>
        <dbReference type="EMBL" id="CEG00646.1"/>
    </source>
</evidence>
<dbReference type="InterPro" id="IPR021825">
    <property type="entry name" value="RETICULATA-related"/>
</dbReference>
<evidence type="ECO:0000256" key="1">
    <source>
        <dbReference type="ARBA" id="ARBA00004141"/>
    </source>
</evidence>
<accession>A0A096P9E2</accession>
<dbReference type="RefSeq" id="XP_003084011.2">
    <property type="nucleotide sequence ID" value="XM_003083963.2"/>
</dbReference>
<dbReference type="PANTHER" id="PTHR31038">
    <property type="entry name" value="EXPRESSED PROTEIN-RELATED"/>
    <property type="match status" value="1"/>
</dbReference>
<dbReference type="OrthoDB" id="205639at2759"/>
<feature type="region of interest" description="Disordered" evidence="10">
    <location>
        <begin position="1"/>
        <end position="20"/>
    </location>
</feature>
<dbReference type="GeneID" id="9831237"/>
<comment type="subcellular location">
    <subcellularLocation>
        <location evidence="1">Membrane</location>
        <topology evidence="1">Multi-pass membrane protein</topology>
    </subcellularLocation>
    <subcellularLocation>
        <location evidence="2">Plastid</location>
        <location evidence="2">Chloroplast</location>
    </subcellularLocation>
</comment>
<dbReference type="GO" id="GO:0099402">
    <property type="term" value="P:plant organ development"/>
    <property type="evidence" value="ECO:0007669"/>
    <property type="project" value="TreeGrafter"/>
</dbReference>
<keyword evidence="6" id="KW-0812">Transmembrane</keyword>
<evidence type="ECO:0000256" key="6">
    <source>
        <dbReference type="ARBA" id="ARBA00022692"/>
    </source>
</evidence>
<evidence type="ECO:0000256" key="10">
    <source>
        <dbReference type="SAM" id="MobiDB-lite"/>
    </source>
</evidence>
<evidence type="ECO:0000256" key="7">
    <source>
        <dbReference type="ARBA" id="ARBA00022946"/>
    </source>
</evidence>
<keyword evidence="7" id="KW-0809">Transit peptide</keyword>
<dbReference type="Proteomes" id="UP000009170">
    <property type="component" value="Unassembled WGS sequence"/>
</dbReference>
<dbReference type="FunCoup" id="A0A096P9E2">
    <property type="interactions" value="311"/>
</dbReference>
<evidence type="ECO:0000256" key="5">
    <source>
        <dbReference type="ARBA" id="ARBA00022640"/>
    </source>
</evidence>
<reference evidence="12" key="1">
    <citation type="journal article" date="2006" name="Proc. Natl. Acad. Sci. U.S.A.">
        <title>Genome analysis of the smallest free-living eukaryote Ostreococcus tauri unveils many unique features.</title>
        <authorList>
            <person name="Derelle E."/>
            <person name="Ferraz C."/>
            <person name="Rombauts S."/>
            <person name="Rouze P."/>
            <person name="Worden A.Z."/>
            <person name="Robbens S."/>
            <person name="Partensky F."/>
            <person name="Degroeve S."/>
            <person name="Echeynie S."/>
            <person name="Cooke R."/>
            <person name="Saeys Y."/>
            <person name="Wuyts J."/>
            <person name="Jabbari K."/>
            <person name="Bowler C."/>
            <person name="Panaud O."/>
            <person name="Piegu B."/>
            <person name="Ball S.G."/>
            <person name="Ral J.-P."/>
            <person name="Bouget F.-Y."/>
            <person name="Piganeau G."/>
            <person name="De Baets B."/>
            <person name="Picard A."/>
            <person name="Delseny M."/>
            <person name="Demaille J."/>
            <person name="Van de Peer Y."/>
            <person name="Moreau H."/>
        </authorList>
    </citation>
    <scope>NUCLEOTIDE SEQUENCE [LARGE SCALE GENOMIC DNA]</scope>
    <source>
        <strain evidence="12">OTTH 0595 / CCAP 157/2 / RCC745</strain>
    </source>
</reference>
<proteinExistence type="inferred from homology"/>
<feature type="region of interest" description="Disordered" evidence="10">
    <location>
        <begin position="27"/>
        <end position="103"/>
    </location>
</feature>
<keyword evidence="12" id="KW-1185">Reference proteome</keyword>
<gene>
    <name evidence="11" type="ORF">OT_ostta17g02230</name>
</gene>
<keyword evidence="9" id="KW-0472">Membrane</keyword>
<keyword evidence="8" id="KW-1133">Transmembrane helix</keyword>
<dbReference type="Pfam" id="PF11891">
    <property type="entry name" value="RETICULATA-like"/>
    <property type="match status" value="1"/>
</dbReference>
<comment type="similarity">
    <text evidence="3">Belongs to the RETICULATA family.</text>
</comment>
<feature type="compositionally biased region" description="Low complexity" evidence="10">
    <location>
        <begin position="33"/>
        <end position="60"/>
    </location>
</feature>
<dbReference type="InParanoid" id="A0A096P9E2"/>
<feature type="compositionally biased region" description="Gly residues" evidence="10">
    <location>
        <begin position="61"/>
        <end position="79"/>
    </location>
</feature>
<reference evidence="11 12" key="2">
    <citation type="journal article" date="2014" name="BMC Genomics">
        <title>An improved genome of the model marine alga Ostreococcus tauri unfolds by assessing Illumina de novo assemblies.</title>
        <authorList>
            <person name="Blanc-Mathieu R."/>
            <person name="Verhelst B."/>
            <person name="Derelle E."/>
            <person name="Rombauts S."/>
            <person name="Bouget F.Y."/>
            <person name="Carre I."/>
            <person name="Chateau A."/>
            <person name="Eyre-Walker A."/>
            <person name="Grimsley N."/>
            <person name="Moreau H."/>
            <person name="Piegu B."/>
            <person name="Rivals E."/>
            <person name="Schackwitz W."/>
            <person name="Van de Peer Y."/>
            <person name="Piganeau G."/>
        </authorList>
    </citation>
    <scope>NUCLEOTIDE SEQUENCE [LARGE SCALE GENOMIC DNA]</scope>
    <source>
        <strain evidence="12">OTTH 0595 / CCAP 157/2 / RCC745</strain>
    </source>
</reference>
<protein>
    <submittedName>
        <fullName evidence="11">Uncharacterized protein</fullName>
    </submittedName>
</protein>
<keyword evidence="5" id="KW-0934">Plastid</keyword>
<dbReference type="GO" id="GO:0009706">
    <property type="term" value="C:chloroplast inner membrane"/>
    <property type="evidence" value="ECO:0007669"/>
    <property type="project" value="TreeGrafter"/>
</dbReference>
<name>A0A096P9E2_OSTTA</name>
<comment type="caution">
    <text evidence="11">The sequence shown here is derived from an EMBL/GenBank/DDBJ whole genome shotgun (WGS) entry which is preliminary data.</text>
</comment>
<organism evidence="11 12">
    <name type="scientific">Ostreococcus tauri</name>
    <name type="common">Marine green alga</name>
    <dbReference type="NCBI Taxonomy" id="70448"/>
    <lineage>
        <taxon>Eukaryota</taxon>
        <taxon>Viridiplantae</taxon>
        <taxon>Chlorophyta</taxon>
        <taxon>Mamiellophyceae</taxon>
        <taxon>Mamiellales</taxon>
        <taxon>Bathycoccaceae</taxon>
        <taxon>Ostreococcus</taxon>
    </lineage>
</organism>
<dbReference type="AlphaFoldDB" id="A0A096P9E2"/>
<feature type="compositionally biased region" description="Low complexity" evidence="10">
    <location>
        <begin position="1"/>
        <end position="15"/>
    </location>
</feature>
<keyword evidence="4" id="KW-0150">Chloroplast</keyword>
<feature type="compositionally biased region" description="Acidic residues" evidence="10">
    <location>
        <begin position="80"/>
        <end position="99"/>
    </location>
</feature>
<evidence type="ECO:0000256" key="2">
    <source>
        <dbReference type="ARBA" id="ARBA00004229"/>
    </source>
</evidence>
<sequence length="422" mass="45121">MASRVVARGASRAGSGRVGRVGRARMFAHGGWDADATSTSTSTRARMFGRARGTAARAISGRGGGAADGGSGDGGGGGGDGDDDEDGGEDGGEDGDDDDVLLRDSRTNAEEVKRMCEKNGLEVPRDLLDADGGTMRTSTLDLYVKYSKISILAFLMNTFPAFRDRMLADPRFAFKLFVETGADAAINTVMEIKQRRDTFWDEFEFFACDQISAFAVNTAILTICSPAIVLGNTTRSMRKLGELSKNANGLTKVWYQARKYIGKLPANVFALDPKLGFASKIVRGGACVVARGGQIFFVSTLCGIIGQATANSLMMLRRAAGKNKYSKEYAESIDDSMDPPVFDTGLLWGRFMCFSANVRQQLVIGGERAVEQIASGMPGPAGRRLANASTIALRVANNVKGGSDFNDFVISQAIAEAERRNR</sequence>
<evidence type="ECO:0000256" key="8">
    <source>
        <dbReference type="ARBA" id="ARBA00022989"/>
    </source>
</evidence>
<dbReference type="EMBL" id="CAID01000017">
    <property type="protein sequence ID" value="CEG00646.1"/>
    <property type="molecule type" value="Genomic_DNA"/>
</dbReference>
<evidence type="ECO:0000256" key="4">
    <source>
        <dbReference type="ARBA" id="ARBA00022528"/>
    </source>
</evidence>
<evidence type="ECO:0000313" key="12">
    <source>
        <dbReference type="Proteomes" id="UP000009170"/>
    </source>
</evidence>
<dbReference type="PANTHER" id="PTHR31038:SF10">
    <property type="entry name" value="OS04G0524400 PROTEIN"/>
    <property type="match status" value="1"/>
</dbReference>